<proteinExistence type="predicted"/>
<protein>
    <recommendedName>
        <fullName evidence="2">Phytanoyl-CoA dioxygenase family protein</fullName>
    </recommendedName>
</protein>
<evidence type="ECO:0000313" key="1">
    <source>
        <dbReference type="EMBL" id="SVD19341.1"/>
    </source>
</evidence>
<dbReference type="EMBL" id="UINC01135289">
    <property type="protein sequence ID" value="SVD19341.1"/>
    <property type="molecule type" value="Genomic_DNA"/>
</dbReference>
<dbReference type="AlphaFoldDB" id="A0A382TD82"/>
<organism evidence="1">
    <name type="scientific">marine metagenome</name>
    <dbReference type="NCBI Taxonomy" id="408172"/>
    <lineage>
        <taxon>unclassified sequences</taxon>
        <taxon>metagenomes</taxon>
        <taxon>ecological metagenomes</taxon>
    </lineage>
</organism>
<dbReference type="InterPro" id="IPR008775">
    <property type="entry name" value="Phytyl_CoA_dOase-like"/>
</dbReference>
<dbReference type="Pfam" id="PF05721">
    <property type="entry name" value="PhyH"/>
    <property type="match status" value="1"/>
</dbReference>
<name>A0A382TD82_9ZZZZ</name>
<gene>
    <name evidence="1" type="ORF">METZ01_LOCUS372195</name>
</gene>
<evidence type="ECO:0008006" key="2">
    <source>
        <dbReference type="Google" id="ProtNLM"/>
    </source>
</evidence>
<reference evidence="1" key="1">
    <citation type="submission" date="2018-05" db="EMBL/GenBank/DDBJ databases">
        <authorList>
            <person name="Lanie J.A."/>
            <person name="Ng W.-L."/>
            <person name="Kazmierczak K.M."/>
            <person name="Andrzejewski T.M."/>
            <person name="Davidsen T.M."/>
            <person name="Wayne K.J."/>
            <person name="Tettelin H."/>
            <person name="Glass J.I."/>
            <person name="Rusch D."/>
            <person name="Podicherti R."/>
            <person name="Tsui H.-C.T."/>
            <person name="Winkler M.E."/>
        </authorList>
    </citation>
    <scope>NUCLEOTIDE SEQUENCE</scope>
</reference>
<sequence length="285" mass="32430">MEQPIIPRGCDDDYLIDYMFDLNGYIIFQGALDPDDLNEMNGWVDDHQDFVDGARRGHDQADGGQWIGHVETHTYSSADGTNFQNVIEAGPVFRKLINYPAWYAHIQRWINPMNRVSIHENLVSVRGKGGYIGIHCGGHLPINYMTFRQNNTGEWMVGQINCIMAMTDIGPGDGPTTLIPGSHKARIPHPKLSGETKVYRSDEAAGKQIGMREIYAERGDVLMFTDTITHGSAERTNEGYRRMCLYRYSPRWIRSRFHYVPSPELLAALTDEQRDIIQPIPPRYS</sequence>
<dbReference type="SUPFAM" id="SSF51197">
    <property type="entry name" value="Clavaminate synthase-like"/>
    <property type="match status" value="1"/>
</dbReference>
<dbReference type="Gene3D" id="2.60.120.620">
    <property type="entry name" value="q2cbj1_9rhob like domain"/>
    <property type="match status" value="1"/>
</dbReference>
<feature type="non-terminal residue" evidence="1">
    <location>
        <position position="285"/>
    </location>
</feature>
<accession>A0A382TD82</accession>